<feature type="transmembrane region" description="Helical" evidence="2">
    <location>
        <begin position="171"/>
        <end position="194"/>
    </location>
</feature>
<evidence type="ECO:0000256" key="2">
    <source>
        <dbReference type="SAM" id="Phobius"/>
    </source>
</evidence>
<keyword evidence="4" id="KW-1185">Reference proteome</keyword>
<protein>
    <recommendedName>
        <fullName evidence="5">TrbL/VirB6 plasmid conjugal transfer protein</fullName>
    </recommendedName>
</protein>
<organism evidence="3 4">
    <name type="scientific">Spongiactinospora rosea</name>
    <dbReference type="NCBI Taxonomy" id="2248750"/>
    <lineage>
        <taxon>Bacteria</taxon>
        <taxon>Bacillati</taxon>
        <taxon>Actinomycetota</taxon>
        <taxon>Actinomycetes</taxon>
        <taxon>Streptosporangiales</taxon>
        <taxon>Streptosporangiaceae</taxon>
        <taxon>Spongiactinospora</taxon>
    </lineage>
</organism>
<feature type="compositionally biased region" description="Basic and acidic residues" evidence="1">
    <location>
        <begin position="458"/>
        <end position="467"/>
    </location>
</feature>
<feature type="region of interest" description="Disordered" evidence="1">
    <location>
        <begin position="317"/>
        <end position="375"/>
    </location>
</feature>
<gene>
    <name evidence="3" type="ORF">DP939_42215</name>
</gene>
<feature type="region of interest" description="Disordered" evidence="1">
    <location>
        <begin position="270"/>
        <end position="293"/>
    </location>
</feature>
<feature type="compositionally biased region" description="Pro residues" evidence="1">
    <location>
        <begin position="421"/>
        <end position="445"/>
    </location>
</feature>
<feature type="transmembrane region" description="Helical" evidence="2">
    <location>
        <begin position="119"/>
        <end position="137"/>
    </location>
</feature>
<feature type="compositionally biased region" description="Gly residues" evidence="1">
    <location>
        <begin position="280"/>
        <end position="290"/>
    </location>
</feature>
<keyword evidence="2" id="KW-0812">Transmembrane</keyword>
<dbReference type="Proteomes" id="UP000253303">
    <property type="component" value="Unassembled WGS sequence"/>
</dbReference>
<feature type="transmembrane region" description="Helical" evidence="2">
    <location>
        <begin position="67"/>
        <end position="89"/>
    </location>
</feature>
<dbReference type="PRINTS" id="PR01217">
    <property type="entry name" value="PRICHEXTENSN"/>
</dbReference>
<feature type="transmembrane region" description="Helical" evidence="2">
    <location>
        <begin position="214"/>
        <end position="234"/>
    </location>
</feature>
<proteinExistence type="predicted"/>
<feature type="transmembrane region" description="Helical" evidence="2">
    <location>
        <begin position="144"/>
        <end position="165"/>
    </location>
</feature>
<dbReference type="Pfam" id="PF19590">
    <property type="entry name" value="TrbL_3"/>
    <property type="match status" value="1"/>
</dbReference>
<evidence type="ECO:0000313" key="3">
    <source>
        <dbReference type="EMBL" id="RBQ14168.1"/>
    </source>
</evidence>
<evidence type="ECO:0000313" key="4">
    <source>
        <dbReference type="Proteomes" id="UP000253303"/>
    </source>
</evidence>
<feature type="compositionally biased region" description="Pro residues" evidence="1">
    <location>
        <begin position="353"/>
        <end position="375"/>
    </location>
</feature>
<dbReference type="AlphaFoldDB" id="A0A366LJV4"/>
<reference evidence="3 4" key="1">
    <citation type="submission" date="2018-06" db="EMBL/GenBank/DDBJ databases">
        <title>Sphaerisporangium craniellae sp. nov., isolated from a marine sponge in the South China Sea.</title>
        <authorList>
            <person name="Li L."/>
        </authorList>
    </citation>
    <scope>NUCLEOTIDE SEQUENCE [LARGE SCALE GENOMIC DNA]</scope>
    <source>
        <strain evidence="3 4">LHW63015</strain>
    </source>
</reference>
<evidence type="ECO:0000256" key="1">
    <source>
        <dbReference type="SAM" id="MobiDB-lite"/>
    </source>
</evidence>
<accession>A0A366LJV4</accession>
<evidence type="ECO:0008006" key="5">
    <source>
        <dbReference type="Google" id="ProtNLM"/>
    </source>
</evidence>
<dbReference type="InterPro" id="IPR045782">
    <property type="entry name" value="TrbL_3"/>
</dbReference>
<feature type="transmembrane region" description="Helical" evidence="2">
    <location>
        <begin position="23"/>
        <end position="46"/>
    </location>
</feature>
<keyword evidence="2" id="KW-1133">Transmembrane helix</keyword>
<sequence>MQVLAKTLLTTPEISTGDRVFDLWTTSAGIANGAFVVLATIGAMAASGHETFQTRYTVKEVLPRLALAFLAANLSFHLCGRAITLANALSGALLGPNVDPARATATLQRLIVPPADSEAFYILLALVAIILLVLLLIAFIMRTALVLVLVVAAPLALAGYTLPFTEGLARFWWRAFGGLLLIQVAQSLTLVVAVRAFFNQDGRLLVGIAPSGQLVNLLLTLCLLIILVRIPSWISQRIFAPSRGRSSTIARLVRYAVAYRLMSPVLNVLRPGRGHRGGRRGGQGGSGRGGRSAAAAAVPAAAAARAGSGNAFAGTAAAAARGGPGPIKHAPVGARRPPPSYSGAPVPIKHAPGAPPYPGKYRPTPKPPGPVPPTHPVYGYPRETYYANGPAGLGQMYWLRSQAAARQATPPQPARPRQGEAPPPARRSTQPPPTPKRPSPPPLPHPRPRPGTGRPGRTGRDNGGESR</sequence>
<dbReference type="EMBL" id="QMEY01000037">
    <property type="protein sequence ID" value="RBQ14168.1"/>
    <property type="molecule type" value="Genomic_DNA"/>
</dbReference>
<name>A0A366LJV4_9ACTN</name>
<comment type="caution">
    <text evidence="3">The sequence shown here is derived from an EMBL/GenBank/DDBJ whole genome shotgun (WGS) entry which is preliminary data.</text>
</comment>
<feature type="region of interest" description="Disordered" evidence="1">
    <location>
        <begin position="402"/>
        <end position="467"/>
    </location>
</feature>
<keyword evidence="2" id="KW-0472">Membrane</keyword>